<name>D3BKY9_HETP5</name>
<protein>
    <submittedName>
        <fullName evidence="2">Uncharacterized protein</fullName>
    </submittedName>
</protein>
<comment type="caution">
    <text evidence="2">The sequence shown here is derived from an EMBL/GenBank/DDBJ whole genome shotgun (WGS) entry which is preliminary data.</text>
</comment>
<evidence type="ECO:0000313" key="2">
    <source>
        <dbReference type="EMBL" id="EFA78569.1"/>
    </source>
</evidence>
<sequence length="87" mass="9532">MKTTLCIVLISLLLVSATFAEPDAGCPQIRIKDCPKGEFLVTSENGPCKIQSCHPCPRIGIVIHCAPDEHMETTNEQCPKNHCVKNN</sequence>
<dbReference type="GeneID" id="31364696"/>
<organism evidence="2 3">
    <name type="scientific">Heterostelium pallidum (strain ATCC 26659 / Pp 5 / PN500)</name>
    <name type="common">Cellular slime mold</name>
    <name type="synonym">Polysphondylium pallidum</name>
    <dbReference type="NCBI Taxonomy" id="670386"/>
    <lineage>
        <taxon>Eukaryota</taxon>
        <taxon>Amoebozoa</taxon>
        <taxon>Evosea</taxon>
        <taxon>Eumycetozoa</taxon>
        <taxon>Dictyostelia</taxon>
        <taxon>Acytosteliales</taxon>
        <taxon>Acytosteliaceae</taxon>
        <taxon>Heterostelium</taxon>
    </lineage>
</organism>
<gene>
    <name evidence="2" type="ORF">PPL_09221</name>
</gene>
<keyword evidence="1" id="KW-0732">Signal</keyword>
<dbReference type="EMBL" id="ADBJ01000038">
    <property type="protein sequence ID" value="EFA78569.1"/>
    <property type="molecule type" value="Genomic_DNA"/>
</dbReference>
<dbReference type="InParanoid" id="D3BKY9"/>
<dbReference type="RefSeq" id="XP_020430693.1">
    <property type="nucleotide sequence ID" value="XM_020580018.1"/>
</dbReference>
<feature type="chain" id="PRO_5003041332" evidence="1">
    <location>
        <begin position="21"/>
        <end position="87"/>
    </location>
</feature>
<feature type="signal peptide" evidence="1">
    <location>
        <begin position="1"/>
        <end position="20"/>
    </location>
</feature>
<keyword evidence="3" id="KW-1185">Reference proteome</keyword>
<dbReference type="Proteomes" id="UP000001396">
    <property type="component" value="Unassembled WGS sequence"/>
</dbReference>
<evidence type="ECO:0000313" key="3">
    <source>
        <dbReference type="Proteomes" id="UP000001396"/>
    </source>
</evidence>
<accession>D3BKY9</accession>
<evidence type="ECO:0000256" key="1">
    <source>
        <dbReference type="SAM" id="SignalP"/>
    </source>
</evidence>
<proteinExistence type="predicted"/>
<dbReference type="AlphaFoldDB" id="D3BKY9"/>
<reference evidence="2 3" key="1">
    <citation type="journal article" date="2011" name="Genome Res.">
        <title>Phylogeny-wide analysis of social amoeba genomes highlights ancient origins for complex intercellular communication.</title>
        <authorList>
            <person name="Heidel A.J."/>
            <person name="Lawal H.M."/>
            <person name="Felder M."/>
            <person name="Schilde C."/>
            <person name="Helps N.R."/>
            <person name="Tunggal B."/>
            <person name="Rivero F."/>
            <person name="John U."/>
            <person name="Schleicher M."/>
            <person name="Eichinger L."/>
            <person name="Platzer M."/>
            <person name="Noegel A.A."/>
            <person name="Schaap P."/>
            <person name="Gloeckner G."/>
        </authorList>
    </citation>
    <scope>NUCLEOTIDE SEQUENCE [LARGE SCALE GENOMIC DNA]</scope>
    <source>
        <strain evidence="3">ATCC 26659 / Pp 5 / PN500</strain>
    </source>
</reference>